<comment type="caution">
    <text evidence="2">The sequence shown here is derived from an EMBL/GenBank/DDBJ whole genome shotgun (WGS) entry which is preliminary data.</text>
</comment>
<name>A0A3E2NTJ2_9SPHI</name>
<proteinExistence type="predicted"/>
<keyword evidence="3" id="KW-1185">Reference proteome</keyword>
<dbReference type="InterPro" id="IPR001707">
    <property type="entry name" value="Cmp_AcTrfase"/>
</dbReference>
<evidence type="ECO:0000313" key="3">
    <source>
        <dbReference type="Proteomes" id="UP000260823"/>
    </source>
</evidence>
<accession>A0A3E2NTJ2</accession>
<organism evidence="2 3">
    <name type="scientific">Mucilaginibacter terrenus</name>
    <dbReference type="NCBI Taxonomy" id="2482727"/>
    <lineage>
        <taxon>Bacteria</taxon>
        <taxon>Pseudomonadati</taxon>
        <taxon>Bacteroidota</taxon>
        <taxon>Sphingobacteriia</taxon>
        <taxon>Sphingobacteriales</taxon>
        <taxon>Sphingobacteriaceae</taxon>
        <taxon>Mucilaginibacter</taxon>
    </lineage>
</organism>
<dbReference type="SUPFAM" id="SSF52777">
    <property type="entry name" value="CoA-dependent acyltransferases"/>
    <property type="match status" value="1"/>
</dbReference>
<dbReference type="AlphaFoldDB" id="A0A3E2NTJ2"/>
<dbReference type="EMBL" id="QWDE01000001">
    <property type="protein sequence ID" value="RFZ84333.1"/>
    <property type="molecule type" value="Genomic_DNA"/>
</dbReference>
<protein>
    <submittedName>
        <fullName evidence="2">Chloramphenicol acetyltransferase</fullName>
    </submittedName>
</protein>
<gene>
    <name evidence="2" type="ORF">DYU05_01520</name>
</gene>
<dbReference type="Gene3D" id="3.30.559.10">
    <property type="entry name" value="Chloramphenicol acetyltransferase-like domain"/>
    <property type="match status" value="1"/>
</dbReference>
<dbReference type="Proteomes" id="UP000260823">
    <property type="component" value="Unassembled WGS sequence"/>
</dbReference>
<evidence type="ECO:0000313" key="2">
    <source>
        <dbReference type="EMBL" id="RFZ84333.1"/>
    </source>
</evidence>
<keyword evidence="2" id="KW-0808">Transferase</keyword>
<dbReference type="Pfam" id="PF00302">
    <property type="entry name" value="CAT"/>
    <property type="match status" value="1"/>
</dbReference>
<dbReference type="PIRSF" id="PIRSF000440">
    <property type="entry name" value="CAT"/>
    <property type="match status" value="1"/>
</dbReference>
<dbReference type="PANTHER" id="PTHR38474:SF1">
    <property type="entry name" value="SLR0299 PROTEIN"/>
    <property type="match status" value="1"/>
</dbReference>
<feature type="active site" description="Proton acceptor" evidence="1">
    <location>
        <position position="187"/>
    </location>
</feature>
<evidence type="ECO:0000256" key="1">
    <source>
        <dbReference type="PIRSR" id="PIRSR000440-1"/>
    </source>
</evidence>
<dbReference type="OrthoDB" id="9801766at2"/>
<reference evidence="2 3" key="1">
    <citation type="submission" date="2018-08" db="EMBL/GenBank/DDBJ databases">
        <title>Mucilaginibacter terrae sp. nov., isolated from manganese diggings.</title>
        <authorList>
            <person name="Huang Y."/>
            <person name="Zhou Z."/>
        </authorList>
    </citation>
    <scope>NUCLEOTIDE SEQUENCE [LARGE SCALE GENOMIC DNA]</scope>
    <source>
        <strain evidence="2 3">ZH6</strain>
    </source>
</reference>
<dbReference type="SMART" id="SM01059">
    <property type="entry name" value="CAT"/>
    <property type="match status" value="1"/>
</dbReference>
<dbReference type="InterPro" id="IPR023213">
    <property type="entry name" value="CAT-like_dom_sf"/>
</dbReference>
<dbReference type="RefSeq" id="WP_117381223.1">
    <property type="nucleotide sequence ID" value="NZ_QWDE01000001.1"/>
</dbReference>
<dbReference type="PANTHER" id="PTHR38474">
    <property type="entry name" value="SLR0299 PROTEIN"/>
    <property type="match status" value="1"/>
</dbReference>
<dbReference type="GO" id="GO:0008811">
    <property type="term" value="F:chloramphenicol O-acetyltransferase activity"/>
    <property type="evidence" value="ECO:0007669"/>
    <property type="project" value="InterPro"/>
</dbReference>
<sequence>MKKKIDLDNWSRKEHFEFFNKFEEPYYSVVVNVDVTKAYSNAKEQGLSFFLYYLHCALSAVNQVESFKYRVEGTELFLYDKINVSPTVDRADGSFGFGFIEFEPELKSFVQTASATLERLRAATGLFSPNSDRQDVIHFSALPWLNFTGLTHARSFTWRDSVPKVSVGKVTEDNGRKLMPVSVTVHHGLTDGRHVGEFVELFQQWLDQ</sequence>